<dbReference type="KEGG" id="vie:OL234_01515"/>
<dbReference type="CDD" id="cd06503">
    <property type="entry name" value="ATP-synt_Fo_b"/>
    <property type="match status" value="1"/>
</dbReference>
<dbReference type="Proteomes" id="UP001179647">
    <property type="component" value="Chromosome"/>
</dbReference>
<keyword evidence="2" id="KW-0732">Signal</keyword>
<dbReference type="RefSeq" id="WP_275469411.1">
    <property type="nucleotide sequence ID" value="NZ_CP110232.1"/>
</dbReference>
<dbReference type="GO" id="GO:0006364">
    <property type="term" value="P:rRNA processing"/>
    <property type="evidence" value="ECO:0007669"/>
    <property type="project" value="InterPro"/>
</dbReference>
<accession>A0AAF0CVI1</accession>
<dbReference type="PANTHER" id="PTHR14091:SF1">
    <property type="entry name" value="GATOR COMPLEX PROTEIN WDR24"/>
    <property type="match status" value="1"/>
</dbReference>
<evidence type="ECO:0000313" key="3">
    <source>
        <dbReference type="EMBL" id="WEG73611.1"/>
    </source>
</evidence>
<dbReference type="EMBL" id="CP110232">
    <property type="protein sequence ID" value="WEG73611.1"/>
    <property type="molecule type" value="Genomic_DNA"/>
</dbReference>
<name>A0AAF0CVI1_9ENTE</name>
<feature type="chain" id="PRO_5042023271" description="WxL domain-containing protein" evidence="2">
    <location>
        <begin position="22"/>
        <end position="1395"/>
    </location>
</feature>
<organism evidence="3 4">
    <name type="scientific">Vagococcus intermedius</name>
    <dbReference type="NCBI Taxonomy" id="2991418"/>
    <lineage>
        <taxon>Bacteria</taxon>
        <taxon>Bacillati</taxon>
        <taxon>Bacillota</taxon>
        <taxon>Bacilli</taxon>
        <taxon>Lactobacillales</taxon>
        <taxon>Enterococcaceae</taxon>
        <taxon>Vagococcus</taxon>
    </lineage>
</organism>
<feature type="signal peptide" evidence="2">
    <location>
        <begin position="1"/>
        <end position="21"/>
    </location>
</feature>
<protein>
    <recommendedName>
        <fullName evidence="5">WxL domain-containing protein</fullName>
    </recommendedName>
</protein>
<sequence>MKKAILLMTSVLCLNTLLPSAIEVKAITQEQNQEVKSELVQQYDDLLKKVSDLSQDKKLTRELKKELVTLKEQLIEQQNKLKLTEIATEDEDSSVQSKLGRATDALRELTKQAETEAKEQAETEAKEQAETEAKEKAETEAKEKAETEAKEKAETEAKEQAEIEAKEKAETEAKEQAKIEAKEQAETEAKEKAETEAKEKAETEAKEKAETETKEQAETEAKEQAETEAKEKAETEAKEKAETEAKEKAETETKEQAETEAKEKAETEAKEKAKEKNQNTKIKSEENGTNAIPSDLDFDSDKWVDLDSKKDDMPWAAVKLNDKEFLKYNFGPTMYVGKNIFNITNYNVSGENTLRGGQRPSLMMPNISLTDAIDGKPSFDIPIVREPVTTMGKVEPFLFTSGGVFTGREGNPSSIQPDTARPNHKYVISTQKIGDTMAIKASMLFVEATGLTTAAEKQFFDKLKLSTIVYPETYHVEGNEGQIEKIRLRVIHRIENISNESFDQFSMANYIPLKLADIIKPKPEDKEVAIRMIGNREGIYLENNGHRVDYMFNLEEQIAPNNWLAGDIREIEEVYGKKGFADFESPGAEAWDIYGKGSQGSLIGKSVNGNGLIMKKQPQLLKPKSHIDVGYGVAIGDLNPAPIVTVDKEKQGFTEDRDVKVSGEWYSGTREKVKLYYGIDTDNREDFKELKEELSGKKGVYNPYSFVIPKEELSSGKEHTVRLYIHDGNDKSDVKKQLLIPSVLQEIVTTFYSSDETTPANKITSAKPDDVIFALVEAKPMPGLTGKYQALEVSTNVGDLLEVVRPTVIKVTQETQEGVAKNVGHGDHKVGSKIITAKVYDPKFPEWNPNVDKSVFFKYKLKVPKETKGTAIVNTSVTKAETESGELELSEGMGTLKIEAEKPEIPAAIRFKGVLTDLNRELRAGEKVPEILDPETKKPVNPKTTSLKVGFDVDDSVEQIQVKVAGDGLVDESNKAMTLLHKVTEQERQAKVIEIPLAKAILVAEKNVTIELLDNHNQSLAKSEPRKIIDATPPSGKLKDPTYALVGKLPDPDLLVEELSDTNKAKTNELTATFTREEAVKEAVKEASKQNETGEFIKKPLSVVIKDSRGNSLELNKDSLIVVADKIMLTKKEFDFSSQELIQEAESLSKPEIMPKREMINKLAFKKKLIDKGLKVNYVDVTEQVVKDITKNLEIDEGEITKFGYFPSKEEGRALLTTISFDDSTVLTESLNIKVSDGSLGLSVSASPLRYKPSITSLQNQHYHATTKVEVTISDQRYSADGWNLSVRADDFSKESLKLNADQLALYGRTKTAEGQESLSSLHNGTGFSVSNHELKEQVNDISSEDATYSIQLHAQRNTVWARAEDEYETCLDWQLSPSTDSFKNTIFMQPKERE</sequence>
<evidence type="ECO:0000313" key="4">
    <source>
        <dbReference type="Proteomes" id="UP001179647"/>
    </source>
</evidence>
<dbReference type="PANTHER" id="PTHR14091">
    <property type="entry name" value="PERIODIC TRYPTOPHAN PROTEIN 1"/>
    <property type="match status" value="1"/>
</dbReference>
<keyword evidence="4" id="KW-1185">Reference proteome</keyword>
<evidence type="ECO:0000256" key="1">
    <source>
        <dbReference type="SAM" id="MobiDB-lite"/>
    </source>
</evidence>
<gene>
    <name evidence="3" type="ORF">OL234_01515</name>
</gene>
<evidence type="ECO:0008006" key="5">
    <source>
        <dbReference type="Google" id="ProtNLM"/>
    </source>
</evidence>
<feature type="region of interest" description="Disordered" evidence="1">
    <location>
        <begin position="113"/>
        <end position="297"/>
    </location>
</feature>
<feature type="compositionally biased region" description="Basic and acidic residues" evidence="1">
    <location>
        <begin position="113"/>
        <end position="286"/>
    </location>
</feature>
<reference evidence="3" key="1">
    <citation type="submission" date="2022-10" db="EMBL/GenBank/DDBJ databases">
        <title>Vagococcus sp. isolated from poultry meat.</title>
        <authorList>
            <person name="Johansson P."/>
            <person name="Bjorkroth J."/>
        </authorList>
    </citation>
    <scope>NUCLEOTIDE SEQUENCE</scope>
    <source>
        <strain evidence="3">STAA11</strain>
    </source>
</reference>
<dbReference type="InterPro" id="IPR044285">
    <property type="entry name" value="PWP1"/>
</dbReference>
<evidence type="ECO:0000256" key="2">
    <source>
        <dbReference type="SAM" id="SignalP"/>
    </source>
</evidence>
<proteinExistence type="predicted"/>